<comment type="catalytic activity">
    <reaction evidence="1">
        <text>9-(9Z-hexadecenoyloxy)-octadecanoate + H2O = (9Z)-hexadecenoate + 9-hydroxy-octadecanoate + H(+)</text>
        <dbReference type="Rhea" id="RHEA:52068"/>
        <dbReference type="ChEBI" id="CHEBI:15377"/>
        <dbReference type="ChEBI" id="CHEBI:15378"/>
        <dbReference type="ChEBI" id="CHEBI:32372"/>
        <dbReference type="ChEBI" id="CHEBI:136286"/>
        <dbReference type="ChEBI" id="CHEBI:136309"/>
    </reaction>
    <physiologicalReaction direction="left-to-right" evidence="1">
        <dbReference type="Rhea" id="RHEA:52069"/>
    </physiologicalReaction>
</comment>
<gene>
    <name evidence="18" type="ORF">NEZAVI_LOCUS9406</name>
</gene>
<evidence type="ECO:0000256" key="17">
    <source>
        <dbReference type="SAM" id="Phobius"/>
    </source>
</evidence>
<comment type="catalytic activity">
    <reaction evidence="13">
        <text>9-octadecanoyloxy-octadecanoate + H2O = 9-hydroxy-octadecanoate + octadecanoate + H(+)</text>
        <dbReference type="Rhea" id="RHEA:52096"/>
        <dbReference type="ChEBI" id="CHEBI:15377"/>
        <dbReference type="ChEBI" id="CHEBI:15378"/>
        <dbReference type="ChEBI" id="CHEBI:25629"/>
        <dbReference type="ChEBI" id="CHEBI:136286"/>
        <dbReference type="ChEBI" id="CHEBI:136373"/>
    </reaction>
    <physiologicalReaction direction="left-to-right" evidence="13">
        <dbReference type="Rhea" id="RHEA:52097"/>
    </physiologicalReaction>
</comment>
<dbReference type="Pfam" id="PF04750">
    <property type="entry name" value="Far-17a_AIG1"/>
    <property type="match status" value="1"/>
</dbReference>
<dbReference type="Proteomes" id="UP001152798">
    <property type="component" value="Chromosome 4"/>
</dbReference>
<dbReference type="GO" id="GO:0016020">
    <property type="term" value="C:membrane"/>
    <property type="evidence" value="ECO:0007669"/>
    <property type="project" value="InterPro"/>
</dbReference>
<comment type="catalytic activity">
    <reaction evidence="16">
        <text>12-(9Z-hexadecenoyloxy)-octadecanoate + H2O = 12-hydroxyoctadecanoate + (9Z)-hexadecenoate + H(+)</text>
        <dbReference type="Rhea" id="RHEA:52072"/>
        <dbReference type="ChEBI" id="CHEBI:15377"/>
        <dbReference type="ChEBI" id="CHEBI:15378"/>
        <dbReference type="ChEBI" id="CHEBI:32372"/>
        <dbReference type="ChEBI" id="CHEBI:84201"/>
        <dbReference type="ChEBI" id="CHEBI:136312"/>
    </reaction>
    <physiologicalReaction direction="left-to-right" evidence="16">
        <dbReference type="Rhea" id="RHEA:52073"/>
    </physiologicalReaction>
</comment>
<evidence type="ECO:0000256" key="6">
    <source>
        <dbReference type="ARBA" id="ARBA00023136"/>
    </source>
</evidence>
<keyword evidence="6 17" id="KW-0472">Membrane</keyword>
<evidence type="ECO:0000256" key="11">
    <source>
        <dbReference type="ARBA" id="ARBA00048701"/>
    </source>
</evidence>
<comment type="catalytic activity">
    <reaction evidence="8">
        <text>13-octadecanoyloxy-octadecanoate + H2O = 13-hydroxy-octadecanoate + octadecanoate + H(+)</text>
        <dbReference type="Rhea" id="RHEA:52084"/>
        <dbReference type="ChEBI" id="CHEBI:15377"/>
        <dbReference type="ChEBI" id="CHEBI:15378"/>
        <dbReference type="ChEBI" id="CHEBI:25629"/>
        <dbReference type="ChEBI" id="CHEBI:136304"/>
        <dbReference type="ChEBI" id="CHEBI:136335"/>
    </reaction>
    <physiologicalReaction direction="left-to-right" evidence="8">
        <dbReference type="Rhea" id="RHEA:52085"/>
    </physiologicalReaction>
</comment>
<dbReference type="PANTHER" id="PTHR10989">
    <property type="entry name" value="ANDROGEN-INDUCED PROTEIN 1-RELATED"/>
    <property type="match status" value="1"/>
</dbReference>
<evidence type="ECO:0000313" key="18">
    <source>
        <dbReference type="EMBL" id="CAH1400103.1"/>
    </source>
</evidence>
<comment type="catalytic activity">
    <reaction evidence="10">
        <text>12-octadecanoyloxy-octadecanoate + H2O = 12-hydroxyoctadecanoate + octadecanoate + H(+)</text>
        <dbReference type="Rhea" id="RHEA:52080"/>
        <dbReference type="ChEBI" id="CHEBI:15377"/>
        <dbReference type="ChEBI" id="CHEBI:15378"/>
        <dbReference type="ChEBI" id="CHEBI:25629"/>
        <dbReference type="ChEBI" id="CHEBI:84201"/>
        <dbReference type="ChEBI" id="CHEBI:136330"/>
    </reaction>
    <physiologicalReaction direction="left-to-right" evidence="10">
        <dbReference type="Rhea" id="RHEA:52081"/>
    </physiologicalReaction>
</comment>
<comment type="subcellular location">
    <subcellularLocation>
        <location evidence="2">Endomembrane system</location>
        <topology evidence="2">Multi-pass membrane protein</topology>
    </subcellularLocation>
</comment>
<evidence type="ECO:0000256" key="1">
    <source>
        <dbReference type="ARBA" id="ARBA00000923"/>
    </source>
</evidence>
<sequence>MEVSLYQKHEGVFKTISCIVHAVGAVHFTFGCYYDWFEVNIPKEVSPIFAAFGYKLKFLTYWDALLQATYFILATVNDILGPKDKHTEEPTMLCKVRDFVECSMAFPVSMFVGFTFWSLMAVDRELVLPKALDPYFPPWLNHVMHTNIVIFQFLEITTSRRDFPPKKWGLLGLSVFQGLYLVWMNIVFFVSGLWAYPILNVLGVPARILFLTASFFTGFLFYFFGEYLNRFLWGKDLSYFIDK</sequence>
<evidence type="ECO:0000256" key="13">
    <source>
        <dbReference type="ARBA" id="ARBA00049221"/>
    </source>
</evidence>
<evidence type="ECO:0000256" key="8">
    <source>
        <dbReference type="ARBA" id="ARBA00047427"/>
    </source>
</evidence>
<evidence type="ECO:0000256" key="2">
    <source>
        <dbReference type="ARBA" id="ARBA00004127"/>
    </source>
</evidence>
<protein>
    <submittedName>
        <fullName evidence="18">Uncharacterized protein</fullName>
    </submittedName>
</protein>
<dbReference type="AlphaFoldDB" id="A0A9P0ML30"/>
<comment type="catalytic activity">
    <reaction evidence="9">
        <text>9-hexadecanoyloxy-octadecanoate + H2O = 9-hydroxy-octadecanoate + hexadecanoate + H(+)</text>
        <dbReference type="Rhea" id="RHEA:52052"/>
        <dbReference type="ChEBI" id="CHEBI:7896"/>
        <dbReference type="ChEBI" id="CHEBI:15377"/>
        <dbReference type="ChEBI" id="CHEBI:15378"/>
        <dbReference type="ChEBI" id="CHEBI:83670"/>
        <dbReference type="ChEBI" id="CHEBI:136286"/>
    </reaction>
    <physiologicalReaction direction="left-to-right" evidence="9">
        <dbReference type="Rhea" id="RHEA:52053"/>
    </physiologicalReaction>
</comment>
<feature type="transmembrane region" description="Helical" evidence="17">
    <location>
        <begin position="168"/>
        <end position="196"/>
    </location>
</feature>
<dbReference type="PANTHER" id="PTHR10989:SF16">
    <property type="entry name" value="AT02829P-RELATED"/>
    <property type="match status" value="1"/>
</dbReference>
<keyword evidence="19" id="KW-1185">Reference proteome</keyword>
<dbReference type="GO" id="GO:0012505">
    <property type="term" value="C:endomembrane system"/>
    <property type="evidence" value="ECO:0007669"/>
    <property type="project" value="UniProtKB-SubCell"/>
</dbReference>
<evidence type="ECO:0000256" key="3">
    <source>
        <dbReference type="ARBA" id="ARBA00009300"/>
    </source>
</evidence>
<keyword evidence="4 17" id="KW-0812">Transmembrane</keyword>
<evidence type="ECO:0000256" key="16">
    <source>
        <dbReference type="ARBA" id="ARBA00049428"/>
    </source>
</evidence>
<evidence type="ECO:0000256" key="5">
    <source>
        <dbReference type="ARBA" id="ARBA00022989"/>
    </source>
</evidence>
<name>A0A9P0ML30_NEZVI</name>
<keyword evidence="5 17" id="KW-1133">Transmembrane helix</keyword>
<accession>A0A9P0ML30</accession>
<evidence type="ECO:0000256" key="14">
    <source>
        <dbReference type="ARBA" id="ARBA00049296"/>
    </source>
</evidence>
<evidence type="ECO:0000256" key="12">
    <source>
        <dbReference type="ARBA" id="ARBA00048800"/>
    </source>
</evidence>
<comment type="catalytic activity">
    <reaction evidence="11">
        <text>12-(9Z-octadecenoyloxy)-octadecanoate + H2O = 12-hydroxyoctadecanoate + (9Z)-octadecenoate + H(+)</text>
        <dbReference type="Rhea" id="RHEA:52060"/>
        <dbReference type="ChEBI" id="CHEBI:15377"/>
        <dbReference type="ChEBI" id="CHEBI:15378"/>
        <dbReference type="ChEBI" id="CHEBI:30823"/>
        <dbReference type="ChEBI" id="CHEBI:84201"/>
        <dbReference type="ChEBI" id="CHEBI:136302"/>
    </reaction>
    <physiologicalReaction direction="left-to-right" evidence="11">
        <dbReference type="Rhea" id="RHEA:52061"/>
    </physiologicalReaction>
</comment>
<comment type="similarity">
    <text evidence="3">Belongs to the AIG1 family.</text>
</comment>
<evidence type="ECO:0000313" key="19">
    <source>
        <dbReference type="Proteomes" id="UP001152798"/>
    </source>
</evidence>
<organism evidence="18 19">
    <name type="scientific">Nezara viridula</name>
    <name type="common">Southern green stink bug</name>
    <name type="synonym">Cimex viridulus</name>
    <dbReference type="NCBI Taxonomy" id="85310"/>
    <lineage>
        <taxon>Eukaryota</taxon>
        <taxon>Metazoa</taxon>
        <taxon>Ecdysozoa</taxon>
        <taxon>Arthropoda</taxon>
        <taxon>Hexapoda</taxon>
        <taxon>Insecta</taxon>
        <taxon>Pterygota</taxon>
        <taxon>Neoptera</taxon>
        <taxon>Paraneoptera</taxon>
        <taxon>Hemiptera</taxon>
        <taxon>Heteroptera</taxon>
        <taxon>Panheteroptera</taxon>
        <taxon>Pentatomomorpha</taxon>
        <taxon>Pentatomoidea</taxon>
        <taxon>Pentatomidae</taxon>
        <taxon>Pentatominae</taxon>
        <taxon>Nezara</taxon>
    </lineage>
</organism>
<dbReference type="EMBL" id="OV725080">
    <property type="protein sequence ID" value="CAH1400103.1"/>
    <property type="molecule type" value="Genomic_DNA"/>
</dbReference>
<evidence type="ECO:0000256" key="4">
    <source>
        <dbReference type="ARBA" id="ARBA00022692"/>
    </source>
</evidence>
<dbReference type="OrthoDB" id="1898221at2759"/>
<evidence type="ECO:0000256" key="7">
    <source>
        <dbReference type="ARBA" id="ARBA00047368"/>
    </source>
</evidence>
<dbReference type="InterPro" id="IPR006838">
    <property type="entry name" value="ADTRP_AIG1"/>
</dbReference>
<comment type="catalytic activity">
    <reaction evidence="14">
        <text>13-(9Z-octadecenoyloxy)-octadecanoate + H2O = 13-hydroxy-octadecanoate + (9Z)-octadecenoate + H(+)</text>
        <dbReference type="Rhea" id="RHEA:52064"/>
        <dbReference type="ChEBI" id="CHEBI:15377"/>
        <dbReference type="ChEBI" id="CHEBI:15378"/>
        <dbReference type="ChEBI" id="CHEBI:30823"/>
        <dbReference type="ChEBI" id="CHEBI:136303"/>
        <dbReference type="ChEBI" id="CHEBI:136304"/>
    </reaction>
    <physiologicalReaction direction="left-to-right" evidence="14">
        <dbReference type="Rhea" id="RHEA:52065"/>
    </physiologicalReaction>
</comment>
<evidence type="ECO:0000256" key="10">
    <source>
        <dbReference type="ARBA" id="ARBA00048680"/>
    </source>
</evidence>
<comment type="catalytic activity">
    <reaction evidence="7">
        <text>12-hexadecanoyloxy-octadecanoate + H2O = 12-hydroxyoctadecanoate + hexadecanoate + H(+)</text>
        <dbReference type="Rhea" id="RHEA:52056"/>
        <dbReference type="ChEBI" id="CHEBI:7896"/>
        <dbReference type="ChEBI" id="CHEBI:15377"/>
        <dbReference type="ChEBI" id="CHEBI:15378"/>
        <dbReference type="ChEBI" id="CHEBI:83677"/>
        <dbReference type="ChEBI" id="CHEBI:84201"/>
    </reaction>
    <physiologicalReaction direction="left-to-right" evidence="7">
        <dbReference type="Rhea" id="RHEA:52057"/>
    </physiologicalReaction>
</comment>
<feature type="transmembrane region" description="Helical" evidence="17">
    <location>
        <begin position="208"/>
        <end position="225"/>
    </location>
</feature>
<feature type="transmembrane region" description="Helical" evidence="17">
    <location>
        <begin position="99"/>
        <end position="119"/>
    </location>
</feature>
<proteinExistence type="inferred from homology"/>
<evidence type="ECO:0000256" key="9">
    <source>
        <dbReference type="ARBA" id="ARBA00047863"/>
    </source>
</evidence>
<evidence type="ECO:0000256" key="15">
    <source>
        <dbReference type="ARBA" id="ARBA00049322"/>
    </source>
</evidence>
<comment type="catalytic activity">
    <reaction evidence="12">
        <text>9-(9Z-octadecenoyloxy)-octadecanoate + H2O = 9-hydroxy-octadecanoate + (9Z)-octadecenoate + H(+)</text>
        <dbReference type="Rhea" id="RHEA:52048"/>
        <dbReference type="ChEBI" id="CHEBI:15377"/>
        <dbReference type="ChEBI" id="CHEBI:15378"/>
        <dbReference type="ChEBI" id="CHEBI:30823"/>
        <dbReference type="ChEBI" id="CHEBI:136282"/>
        <dbReference type="ChEBI" id="CHEBI:136286"/>
    </reaction>
    <physiologicalReaction direction="left-to-right" evidence="12">
        <dbReference type="Rhea" id="RHEA:52049"/>
    </physiologicalReaction>
</comment>
<reference evidence="18" key="1">
    <citation type="submission" date="2022-01" db="EMBL/GenBank/DDBJ databases">
        <authorList>
            <person name="King R."/>
        </authorList>
    </citation>
    <scope>NUCLEOTIDE SEQUENCE</scope>
</reference>
<comment type="catalytic activity">
    <reaction evidence="15">
        <text>13-(9Z-hexadecenoyloxy)-octadecanoate + H2O = 13-hydroxy-octadecanoate + (9Z)-hexadecenoate + H(+)</text>
        <dbReference type="Rhea" id="RHEA:52076"/>
        <dbReference type="ChEBI" id="CHEBI:15377"/>
        <dbReference type="ChEBI" id="CHEBI:15378"/>
        <dbReference type="ChEBI" id="CHEBI:32372"/>
        <dbReference type="ChEBI" id="CHEBI:136304"/>
        <dbReference type="ChEBI" id="CHEBI:136315"/>
    </reaction>
    <physiologicalReaction direction="left-to-right" evidence="15">
        <dbReference type="Rhea" id="RHEA:52077"/>
    </physiologicalReaction>
</comment>